<dbReference type="Pfam" id="PF03256">
    <property type="entry name" value="ANAPC10"/>
    <property type="match status" value="1"/>
</dbReference>
<evidence type="ECO:0000313" key="8">
    <source>
        <dbReference type="EMBL" id="KAF4662774.1"/>
    </source>
</evidence>
<dbReference type="CDD" id="cd08366">
    <property type="entry name" value="APC10"/>
    <property type="match status" value="1"/>
</dbReference>
<evidence type="ECO:0000256" key="1">
    <source>
        <dbReference type="ARBA" id="ARBA00006762"/>
    </source>
</evidence>
<dbReference type="SMART" id="SM01337">
    <property type="entry name" value="APC10"/>
    <property type="match status" value="1"/>
</dbReference>
<evidence type="ECO:0000256" key="5">
    <source>
        <dbReference type="ARBA" id="ARBA00023306"/>
    </source>
</evidence>
<organism evidence="8 9">
    <name type="scientific">Perkinsus chesapeaki</name>
    <name type="common">Clam parasite</name>
    <name type="synonym">Perkinsus andrewsi</name>
    <dbReference type="NCBI Taxonomy" id="330153"/>
    <lineage>
        <taxon>Eukaryota</taxon>
        <taxon>Sar</taxon>
        <taxon>Alveolata</taxon>
        <taxon>Perkinsozoa</taxon>
        <taxon>Perkinsea</taxon>
        <taxon>Perkinsida</taxon>
        <taxon>Perkinsidae</taxon>
        <taxon>Perkinsus</taxon>
    </lineage>
</organism>
<dbReference type="Proteomes" id="UP000591131">
    <property type="component" value="Unassembled WGS sequence"/>
</dbReference>
<name>A0A7J6LU89_PERCH</name>
<feature type="compositionally biased region" description="Low complexity" evidence="6">
    <location>
        <begin position="23"/>
        <end position="37"/>
    </location>
</feature>
<keyword evidence="9" id="KW-1185">Reference proteome</keyword>
<feature type="region of interest" description="Disordered" evidence="6">
    <location>
        <begin position="1"/>
        <end position="37"/>
    </location>
</feature>
<dbReference type="InterPro" id="IPR004939">
    <property type="entry name" value="APC_su10/DOC_dom"/>
</dbReference>
<dbReference type="AlphaFoldDB" id="A0A7J6LU89"/>
<dbReference type="PANTHER" id="PTHR12936">
    <property type="entry name" value="ANAPHASE-PROMOTING COMPLEX 10"/>
    <property type="match status" value="1"/>
</dbReference>
<proteinExistence type="inferred from homology"/>
<evidence type="ECO:0000256" key="6">
    <source>
        <dbReference type="SAM" id="MobiDB-lite"/>
    </source>
</evidence>
<accession>A0A7J6LU89</accession>
<comment type="similarity">
    <text evidence="1">Belongs to the APC10 family.</text>
</comment>
<dbReference type="InterPro" id="IPR008979">
    <property type="entry name" value="Galactose-bd-like_sf"/>
</dbReference>
<feature type="domain" description="DOC" evidence="7">
    <location>
        <begin position="37"/>
        <end position="254"/>
    </location>
</feature>
<dbReference type="GO" id="GO:0051301">
    <property type="term" value="P:cell division"/>
    <property type="evidence" value="ECO:0007669"/>
    <property type="project" value="UniProtKB-KW"/>
</dbReference>
<dbReference type="PROSITE" id="PS51284">
    <property type="entry name" value="DOC"/>
    <property type="match status" value="1"/>
</dbReference>
<dbReference type="OrthoDB" id="24948at2759"/>
<sequence>MSSRRSPGEILTSFSGISPPPGAASASHSASPSRRAAQAIRNRFHNKSPAASALSRGLREISNRCRWTLSSAKPGYGIVQLRDNSEETFWQSDAMAAITRTIDSQAAQPGSVNHTIDFEFTNGLEKVTEIHIFVSYKADESYTPAVISVRIGNTLFDLNEIQRLTLYQPEGWIVIPLALTRSHDNSPDYHLQRGVTFRDDIVAQSFIRTFYLQIANGRDTHIRQVRIYGPRPVDASLAVVRNGDAENWGLTFFNTKKPDSDAFCALGTINFTPGIILNMTVYLFDAIDHSKSTHFHIEAALNGSQPVGLNVTGDGCANIVNKDTGGLKSRIVGLCIGAAGDGRGRFDEKTGKWIADVGVKVNAATKIFGKSLSLPVNKVTQVHIGPNYDFGLDACFEETTGDDNRKGLSIAFDHTFNTKDYSPLIWELVGAVTLHAWWKSLFNEKWKIDLFHKKFPVYIR</sequence>
<evidence type="ECO:0000256" key="3">
    <source>
        <dbReference type="ARBA" id="ARBA00022776"/>
    </source>
</evidence>
<dbReference type="GO" id="GO:0031145">
    <property type="term" value="P:anaphase-promoting complex-dependent catabolic process"/>
    <property type="evidence" value="ECO:0007669"/>
    <property type="project" value="InterPro"/>
</dbReference>
<keyword evidence="2" id="KW-0132">Cell division</keyword>
<dbReference type="GO" id="GO:0070979">
    <property type="term" value="P:protein K11-linked ubiquitination"/>
    <property type="evidence" value="ECO:0007669"/>
    <property type="project" value="TreeGrafter"/>
</dbReference>
<keyword evidence="3" id="KW-0498">Mitosis</keyword>
<dbReference type="InterPro" id="IPR016901">
    <property type="entry name" value="APC10/Doc1"/>
</dbReference>
<comment type="caution">
    <text evidence="8">The sequence shown here is derived from an EMBL/GenBank/DDBJ whole genome shotgun (WGS) entry which is preliminary data.</text>
</comment>
<evidence type="ECO:0000313" key="9">
    <source>
        <dbReference type="Proteomes" id="UP000591131"/>
    </source>
</evidence>
<dbReference type="SUPFAM" id="SSF49785">
    <property type="entry name" value="Galactose-binding domain-like"/>
    <property type="match status" value="1"/>
</dbReference>
<evidence type="ECO:0000256" key="4">
    <source>
        <dbReference type="ARBA" id="ARBA00022786"/>
    </source>
</evidence>
<protein>
    <submittedName>
        <fullName evidence="8">Anaphase-promoting complex subunit 10</fullName>
    </submittedName>
</protein>
<evidence type="ECO:0000256" key="2">
    <source>
        <dbReference type="ARBA" id="ARBA00022618"/>
    </source>
</evidence>
<evidence type="ECO:0000259" key="7">
    <source>
        <dbReference type="PROSITE" id="PS51284"/>
    </source>
</evidence>
<dbReference type="EMBL" id="JAAPAO010000337">
    <property type="protein sequence ID" value="KAF4662774.1"/>
    <property type="molecule type" value="Genomic_DNA"/>
</dbReference>
<keyword evidence="5" id="KW-0131">Cell cycle</keyword>
<reference evidence="8 9" key="1">
    <citation type="submission" date="2020-04" db="EMBL/GenBank/DDBJ databases">
        <title>Perkinsus chesapeaki whole genome sequence.</title>
        <authorList>
            <person name="Bogema D.R."/>
        </authorList>
    </citation>
    <scope>NUCLEOTIDE SEQUENCE [LARGE SCALE GENOMIC DNA]</scope>
    <source>
        <strain evidence="8">ATCC PRA-425</strain>
    </source>
</reference>
<dbReference type="Gene3D" id="2.60.120.260">
    <property type="entry name" value="Galactose-binding domain-like"/>
    <property type="match status" value="1"/>
</dbReference>
<dbReference type="Pfam" id="PF20525">
    <property type="entry name" value="DUF6740"/>
    <property type="match status" value="1"/>
</dbReference>
<dbReference type="PANTHER" id="PTHR12936:SF0">
    <property type="entry name" value="ANAPHASE-PROMOTING COMPLEX SUBUNIT 10"/>
    <property type="match status" value="1"/>
</dbReference>
<keyword evidence="4" id="KW-0833">Ubl conjugation pathway</keyword>
<gene>
    <name evidence="8" type="primary">ANAPC10</name>
    <name evidence="8" type="ORF">FOL47_006067</name>
</gene>
<dbReference type="GO" id="GO:0005680">
    <property type="term" value="C:anaphase-promoting complex"/>
    <property type="evidence" value="ECO:0007669"/>
    <property type="project" value="InterPro"/>
</dbReference>
<dbReference type="InterPro" id="IPR046628">
    <property type="entry name" value="DUF6740"/>
</dbReference>